<dbReference type="OrthoDB" id="10542386at2759"/>
<evidence type="ECO:0000313" key="3">
    <source>
        <dbReference type="Proteomes" id="UP000019373"/>
    </source>
</evidence>
<evidence type="ECO:0000256" key="1">
    <source>
        <dbReference type="SAM" id="MobiDB-lite"/>
    </source>
</evidence>
<dbReference type="AlphaFoldDB" id="U1GI85"/>
<evidence type="ECO:0000313" key="2">
    <source>
        <dbReference type="EMBL" id="ERF71521.1"/>
    </source>
</evidence>
<feature type="region of interest" description="Disordered" evidence="1">
    <location>
        <begin position="34"/>
        <end position="82"/>
    </location>
</feature>
<dbReference type="Proteomes" id="UP000019373">
    <property type="component" value="Unassembled WGS sequence"/>
</dbReference>
<organism evidence="2 3">
    <name type="scientific">Endocarpon pusillum (strain Z07020 / HMAS-L-300199)</name>
    <name type="common">Lichen-forming fungus</name>
    <dbReference type="NCBI Taxonomy" id="1263415"/>
    <lineage>
        <taxon>Eukaryota</taxon>
        <taxon>Fungi</taxon>
        <taxon>Dikarya</taxon>
        <taxon>Ascomycota</taxon>
        <taxon>Pezizomycotina</taxon>
        <taxon>Eurotiomycetes</taxon>
        <taxon>Chaetothyriomycetidae</taxon>
        <taxon>Verrucariales</taxon>
        <taxon>Verrucariaceae</taxon>
        <taxon>Endocarpon</taxon>
    </lineage>
</organism>
<keyword evidence="3" id="KW-1185">Reference proteome</keyword>
<feature type="region of interest" description="Disordered" evidence="1">
    <location>
        <begin position="1"/>
        <end position="22"/>
    </location>
</feature>
<dbReference type="RefSeq" id="XP_007802730.1">
    <property type="nucleotide sequence ID" value="XM_007804539.1"/>
</dbReference>
<dbReference type="GeneID" id="19235571"/>
<dbReference type="HOGENOM" id="CLU_2558280_0_0_1"/>
<dbReference type="EMBL" id="KE721204">
    <property type="protein sequence ID" value="ERF71521.1"/>
    <property type="molecule type" value="Genomic_DNA"/>
</dbReference>
<name>U1GI85_ENDPU</name>
<accession>U1GI85</accession>
<protein>
    <submittedName>
        <fullName evidence="2">Uncharacterized protein</fullName>
    </submittedName>
</protein>
<sequence length="82" mass="9666">MVESVTTESMEKKAELAQEGINVRDFAEEAIEREEVERNHRADEDQGLRCERGEDEHEKRVHETVERELEADENEAKRLKQD</sequence>
<proteinExistence type="predicted"/>
<gene>
    <name evidence="2" type="ORF">EPUS_00510</name>
</gene>
<reference evidence="3" key="1">
    <citation type="journal article" date="2014" name="BMC Genomics">
        <title>Genome characteristics reveal the impact of lichenization on lichen-forming fungus Endocarpon pusillum Hedwig (Verrucariales, Ascomycota).</title>
        <authorList>
            <person name="Wang Y.-Y."/>
            <person name="Liu B."/>
            <person name="Zhang X.-Y."/>
            <person name="Zhou Q.-M."/>
            <person name="Zhang T."/>
            <person name="Li H."/>
            <person name="Yu Y.-F."/>
            <person name="Zhang X.-L."/>
            <person name="Hao X.-Y."/>
            <person name="Wang M."/>
            <person name="Wang L."/>
            <person name="Wei J.-C."/>
        </authorList>
    </citation>
    <scope>NUCLEOTIDE SEQUENCE [LARGE SCALE GENOMIC DNA]</scope>
    <source>
        <strain evidence="3">Z07020 / HMAS-L-300199</strain>
    </source>
</reference>